<comment type="caution">
    <text evidence="2">The sequence shown here is derived from an EMBL/GenBank/DDBJ whole genome shotgun (WGS) entry which is preliminary data.</text>
</comment>
<proteinExistence type="predicted"/>
<feature type="region of interest" description="Disordered" evidence="1">
    <location>
        <begin position="1"/>
        <end position="21"/>
    </location>
</feature>
<feature type="region of interest" description="Disordered" evidence="1">
    <location>
        <begin position="67"/>
        <end position="91"/>
    </location>
</feature>
<evidence type="ECO:0000313" key="2">
    <source>
        <dbReference type="EMBL" id="KAF0767694.1"/>
    </source>
</evidence>
<name>A0A6G0ZBE3_APHCR</name>
<reference evidence="2 3" key="1">
    <citation type="submission" date="2019-08" db="EMBL/GenBank/DDBJ databases">
        <title>Whole genome of Aphis craccivora.</title>
        <authorList>
            <person name="Voronova N.V."/>
            <person name="Shulinski R.S."/>
            <person name="Bandarenka Y.V."/>
            <person name="Zhorov D.G."/>
            <person name="Warner D."/>
        </authorList>
    </citation>
    <scope>NUCLEOTIDE SEQUENCE [LARGE SCALE GENOMIC DNA]</scope>
    <source>
        <strain evidence="2">180601</strain>
        <tissue evidence="2">Whole Body</tissue>
    </source>
</reference>
<accession>A0A6G0ZBE3</accession>
<evidence type="ECO:0000256" key="1">
    <source>
        <dbReference type="SAM" id="MobiDB-lite"/>
    </source>
</evidence>
<evidence type="ECO:0000313" key="3">
    <source>
        <dbReference type="Proteomes" id="UP000478052"/>
    </source>
</evidence>
<keyword evidence="3" id="KW-1185">Reference proteome</keyword>
<dbReference type="Proteomes" id="UP000478052">
    <property type="component" value="Unassembled WGS sequence"/>
</dbReference>
<organism evidence="2 3">
    <name type="scientific">Aphis craccivora</name>
    <name type="common">Cowpea aphid</name>
    <dbReference type="NCBI Taxonomy" id="307492"/>
    <lineage>
        <taxon>Eukaryota</taxon>
        <taxon>Metazoa</taxon>
        <taxon>Ecdysozoa</taxon>
        <taxon>Arthropoda</taxon>
        <taxon>Hexapoda</taxon>
        <taxon>Insecta</taxon>
        <taxon>Pterygota</taxon>
        <taxon>Neoptera</taxon>
        <taxon>Paraneoptera</taxon>
        <taxon>Hemiptera</taxon>
        <taxon>Sternorrhyncha</taxon>
        <taxon>Aphidomorpha</taxon>
        <taxon>Aphidoidea</taxon>
        <taxon>Aphididae</taxon>
        <taxon>Aphidini</taxon>
        <taxon>Aphis</taxon>
        <taxon>Aphis</taxon>
    </lineage>
</organism>
<gene>
    <name evidence="2" type="ORF">FWK35_00005195</name>
</gene>
<sequence>MTGCVHQNYESNKTTPSNNDVCTSCSQCQRKTGRVRIGSGEAFNEMKPSTKGHTDIYLSEENNEYLPQSRGKKVITPPLPPPNKKASRRGVENAMGSRVFLVKLYKLRDEKQPSEETSLVLRGYYNNISYDNDRYLLWCWRCLSNQRKNDDLPPFLAPIQTVQHNTPPRV</sequence>
<feature type="compositionally biased region" description="Polar residues" evidence="1">
    <location>
        <begin position="8"/>
        <end position="21"/>
    </location>
</feature>
<dbReference type="EMBL" id="VUJU01000916">
    <property type="protein sequence ID" value="KAF0767694.1"/>
    <property type="molecule type" value="Genomic_DNA"/>
</dbReference>
<dbReference type="AlphaFoldDB" id="A0A6G0ZBE3"/>
<protein>
    <submittedName>
        <fullName evidence="2">Uncharacterized protein</fullName>
    </submittedName>
</protein>